<protein>
    <submittedName>
        <fullName evidence="2">MarR family transcriptional regulator</fullName>
    </submittedName>
</protein>
<gene>
    <name evidence="2" type="ORF">CAL20_20995</name>
</gene>
<dbReference type="PANTHER" id="PTHR33164:SF43">
    <property type="entry name" value="HTH-TYPE TRANSCRIPTIONAL REPRESSOR YETL"/>
    <property type="match status" value="1"/>
</dbReference>
<dbReference type="EMBL" id="NEVQ01000021">
    <property type="protein sequence ID" value="OZI52423.1"/>
    <property type="molecule type" value="Genomic_DNA"/>
</dbReference>
<dbReference type="SMART" id="SM00347">
    <property type="entry name" value="HTH_MARR"/>
    <property type="match status" value="1"/>
</dbReference>
<dbReference type="InterPro" id="IPR039422">
    <property type="entry name" value="MarR/SlyA-like"/>
</dbReference>
<comment type="caution">
    <text evidence="2">The sequence shown here is derived from an EMBL/GenBank/DDBJ whole genome shotgun (WGS) entry which is preliminary data.</text>
</comment>
<dbReference type="Pfam" id="PF01047">
    <property type="entry name" value="MarR"/>
    <property type="match status" value="1"/>
</dbReference>
<dbReference type="PANTHER" id="PTHR33164">
    <property type="entry name" value="TRANSCRIPTIONAL REGULATOR, MARR FAMILY"/>
    <property type="match status" value="1"/>
</dbReference>
<dbReference type="Gene3D" id="1.10.10.10">
    <property type="entry name" value="Winged helix-like DNA-binding domain superfamily/Winged helix DNA-binding domain"/>
    <property type="match status" value="1"/>
</dbReference>
<dbReference type="InterPro" id="IPR000835">
    <property type="entry name" value="HTH_MarR-typ"/>
</dbReference>
<proteinExistence type="predicted"/>
<dbReference type="OrthoDB" id="1467380at2"/>
<dbReference type="PRINTS" id="PR00598">
    <property type="entry name" value="HTHMARR"/>
</dbReference>
<dbReference type="GO" id="GO:0006950">
    <property type="term" value="P:response to stress"/>
    <property type="evidence" value="ECO:0007669"/>
    <property type="project" value="TreeGrafter"/>
</dbReference>
<keyword evidence="3" id="KW-1185">Reference proteome</keyword>
<accession>A0A261TUU4</accession>
<dbReference type="InterPro" id="IPR036388">
    <property type="entry name" value="WH-like_DNA-bd_sf"/>
</dbReference>
<dbReference type="RefSeq" id="WP_094823022.1">
    <property type="nucleotide sequence ID" value="NZ_NEVO01000015.1"/>
</dbReference>
<sequence length="150" mass="16682">MPKQHQGLQVIQHLGQAYRSMQAAFSGRVGHALPRWRILFTLHEHGQCSQKMLAEQCRLDPASLTRLLQAMQQQGWVTRSADQNDNRVTNASLTPAGQAVVDEALPRREAFFEDALQGLSSEDVQALTHALDVLERNFAQAGAARIDPEN</sequence>
<organism evidence="2 3">
    <name type="scientific">Bordetella genomosp. 4</name>
    <dbReference type="NCBI Taxonomy" id="463044"/>
    <lineage>
        <taxon>Bacteria</taxon>
        <taxon>Pseudomonadati</taxon>
        <taxon>Pseudomonadota</taxon>
        <taxon>Betaproteobacteria</taxon>
        <taxon>Burkholderiales</taxon>
        <taxon>Alcaligenaceae</taxon>
        <taxon>Bordetella</taxon>
    </lineage>
</organism>
<feature type="domain" description="HTH marR-type" evidence="1">
    <location>
        <begin position="4"/>
        <end position="136"/>
    </location>
</feature>
<evidence type="ECO:0000259" key="1">
    <source>
        <dbReference type="PROSITE" id="PS50995"/>
    </source>
</evidence>
<name>A0A261TUU4_9BORD</name>
<reference evidence="2 3" key="1">
    <citation type="submission" date="2017-05" db="EMBL/GenBank/DDBJ databases">
        <title>Complete and WGS of Bordetella genogroups.</title>
        <authorList>
            <person name="Spilker T."/>
            <person name="LiPuma J."/>
        </authorList>
    </citation>
    <scope>NUCLEOTIDE SEQUENCE [LARGE SCALE GENOMIC DNA]</scope>
    <source>
        <strain evidence="2 3">AU9919</strain>
    </source>
</reference>
<dbReference type="GO" id="GO:0003700">
    <property type="term" value="F:DNA-binding transcription factor activity"/>
    <property type="evidence" value="ECO:0007669"/>
    <property type="project" value="InterPro"/>
</dbReference>
<dbReference type="PROSITE" id="PS50995">
    <property type="entry name" value="HTH_MARR_2"/>
    <property type="match status" value="1"/>
</dbReference>
<dbReference type="SUPFAM" id="SSF46785">
    <property type="entry name" value="Winged helix' DNA-binding domain"/>
    <property type="match status" value="1"/>
</dbReference>
<evidence type="ECO:0000313" key="2">
    <source>
        <dbReference type="EMBL" id="OZI52423.1"/>
    </source>
</evidence>
<dbReference type="AlphaFoldDB" id="A0A261TUU4"/>
<dbReference type="InterPro" id="IPR036390">
    <property type="entry name" value="WH_DNA-bd_sf"/>
</dbReference>
<evidence type="ECO:0000313" key="3">
    <source>
        <dbReference type="Proteomes" id="UP000216885"/>
    </source>
</evidence>
<dbReference type="Proteomes" id="UP000216885">
    <property type="component" value="Unassembled WGS sequence"/>
</dbReference>